<dbReference type="PANTHER" id="PTHR12224:SF0">
    <property type="entry name" value="BETA-1,4-MANNOSYL-GLYCOPROTEIN 4-BETA-N-ACETYLGLUCOSAMINYLTRANSFERASE"/>
    <property type="match status" value="1"/>
</dbReference>
<dbReference type="STRING" id="1522189.A0A316VY03"/>
<dbReference type="OrthoDB" id="6474464at2759"/>
<protein>
    <submittedName>
        <fullName evidence="1">Glycosyl transferase</fullName>
    </submittedName>
</protein>
<proteinExistence type="predicted"/>
<keyword evidence="2" id="KW-1185">Reference proteome</keyword>
<sequence length="369" mass="41981">MSRMMINGRALARIGLLVSLVGLILIWAYPRRHDLQDTLSYSTRPLWDTTGKAEAPNHIIPHLQADGVAADDAAACARHGWVTREHDVKLVDAFLISTEVELLEARLRELEDVVDKFVIVESDYTLMGQPKNMTFQQNWPRWSKWSSKIVYQAYKGRAMNAGDGPFTLVNEMRLGVSNVLRGMSLSATDLVLMSDIDEIPSRSALQLLKACQAQNPIHLQLRPYTYSFEWEAGEASWRASLHEWGASGNFYGHGKRSDVMLADAGWHCSWCFATLEEFVQKMKGASHADRLYHRLNWQQYLSHERIQSKICKGEDLFDMLPETYSWSELIEHWRGSTRTPSAVGLPRAVIQDADKFKFLLPGGCKRQAR</sequence>
<dbReference type="EMBL" id="KZ819379">
    <property type="protein sequence ID" value="PWN42506.1"/>
    <property type="molecule type" value="Genomic_DNA"/>
</dbReference>
<keyword evidence="1" id="KW-0808">Transferase</keyword>
<accession>A0A316VY03</accession>
<evidence type="ECO:0000313" key="1">
    <source>
        <dbReference type="EMBL" id="PWN42506.1"/>
    </source>
</evidence>
<evidence type="ECO:0000313" key="2">
    <source>
        <dbReference type="Proteomes" id="UP000245783"/>
    </source>
</evidence>
<dbReference type="GeneID" id="37035830"/>
<dbReference type="RefSeq" id="XP_025369666.1">
    <property type="nucleotide sequence ID" value="XM_025513960.1"/>
</dbReference>
<dbReference type="InterPro" id="IPR006813">
    <property type="entry name" value="Glyco_trans_17"/>
</dbReference>
<organism evidence="1 2">
    <name type="scientific">Ceraceosorus guamensis</name>
    <dbReference type="NCBI Taxonomy" id="1522189"/>
    <lineage>
        <taxon>Eukaryota</taxon>
        <taxon>Fungi</taxon>
        <taxon>Dikarya</taxon>
        <taxon>Basidiomycota</taxon>
        <taxon>Ustilaginomycotina</taxon>
        <taxon>Exobasidiomycetes</taxon>
        <taxon>Ceraceosorales</taxon>
        <taxon>Ceraceosoraceae</taxon>
        <taxon>Ceraceosorus</taxon>
    </lineage>
</organism>
<dbReference type="Pfam" id="PF04724">
    <property type="entry name" value="Glyco_transf_17"/>
    <property type="match status" value="1"/>
</dbReference>
<name>A0A316VY03_9BASI</name>
<dbReference type="InParanoid" id="A0A316VY03"/>
<dbReference type="GO" id="GO:0016020">
    <property type="term" value="C:membrane"/>
    <property type="evidence" value="ECO:0007669"/>
    <property type="project" value="InterPro"/>
</dbReference>
<dbReference type="GO" id="GO:0006044">
    <property type="term" value="P:N-acetylglucosamine metabolic process"/>
    <property type="evidence" value="ECO:0007669"/>
    <property type="project" value="TreeGrafter"/>
</dbReference>
<dbReference type="PANTHER" id="PTHR12224">
    <property type="entry name" value="BETA-1,4-MANNOSYL-GLYCOPROTEIN BETA-1,4-N-ACETYLGLUCOSAMINYL-TRANSFERASE"/>
    <property type="match status" value="1"/>
</dbReference>
<dbReference type="Proteomes" id="UP000245783">
    <property type="component" value="Unassembled WGS sequence"/>
</dbReference>
<dbReference type="AlphaFoldDB" id="A0A316VY03"/>
<reference evidence="1 2" key="1">
    <citation type="journal article" date="2018" name="Mol. Biol. Evol.">
        <title>Broad Genomic Sampling Reveals a Smut Pathogenic Ancestry of the Fungal Clade Ustilaginomycotina.</title>
        <authorList>
            <person name="Kijpornyongpan T."/>
            <person name="Mondo S.J."/>
            <person name="Barry K."/>
            <person name="Sandor L."/>
            <person name="Lee J."/>
            <person name="Lipzen A."/>
            <person name="Pangilinan J."/>
            <person name="LaButti K."/>
            <person name="Hainaut M."/>
            <person name="Henrissat B."/>
            <person name="Grigoriev I.V."/>
            <person name="Spatafora J.W."/>
            <person name="Aime M.C."/>
        </authorList>
    </citation>
    <scope>NUCLEOTIDE SEQUENCE [LARGE SCALE GENOMIC DNA]</scope>
    <source>
        <strain evidence="1 2">MCA 4658</strain>
    </source>
</reference>
<dbReference type="GO" id="GO:0003830">
    <property type="term" value="F:beta-1,4-mannosylglycoprotein 4-beta-N-acetylglucosaminyltransferase activity"/>
    <property type="evidence" value="ECO:0007669"/>
    <property type="project" value="InterPro"/>
</dbReference>
<gene>
    <name evidence="1" type="ORF">IE81DRAFT_323472</name>
</gene>